<dbReference type="RefSeq" id="WP_207567542.1">
    <property type="nucleotide sequence ID" value="NZ_CP071446.1"/>
</dbReference>
<evidence type="ECO:0000256" key="2">
    <source>
        <dbReference type="ARBA" id="ARBA00022741"/>
    </source>
</evidence>
<keyword evidence="2" id="KW-0547">Nucleotide-binding</keyword>
<sequence length="314" mass="35784">METLKVKNLKKIYKTKKKVIEAVKNISFSTYKGEIFAILGPNGAGKTTTIKSILRLVIPEDGEISVMGINLKKHPKKALENMSAVLEGNRNIHWRLTVMENLKYFGYIRGLGGKYLKNRINEVIELVELSHKKKELAGKLSRGMQQRLAIAIALLPDTPIVLLDEPTLGLDVESTIKVREILKKLSENGKTVLLSSHDMHLVESIADRVMIINDGKIVAYDKKDNLLNAFRKKAYKITITGIPDKNKLSYLQMYGNVYHEDGDTTLEIQLEDIKELYEIFDKFKEMELELKHLESIMVNFEKVFVSLVQRGKNL</sequence>
<feature type="domain" description="ABC transporter" evidence="4">
    <location>
        <begin position="4"/>
        <end position="239"/>
    </location>
</feature>
<dbReference type="InterPro" id="IPR050763">
    <property type="entry name" value="ABC_transporter_ATP-binding"/>
</dbReference>
<dbReference type="InterPro" id="IPR003593">
    <property type="entry name" value="AAA+_ATPase"/>
</dbReference>
<organism evidence="5 6">
    <name type="scientific">Thermosipho ferrireducens</name>
    <dbReference type="NCBI Taxonomy" id="2571116"/>
    <lineage>
        <taxon>Bacteria</taxon>
        <taxon>Thermotogati</taxon>
        <taxon>Thermotogota</taxon>
        <taxon>Thermotogae</taxon>
        <taxon>Thermotogales</taxon>
        <taxon>Fervidobacteriaceae</taxon>
        <taxon>Thermosipho</taxon>
    </lineage>
</organism>
<keyword evidence="6" id="KW-1185">Reference proteome</keyword>
<dbReference type="GO" id="GO:0005524">
    <property type="term" value="F:ATP binding"/>
    <property type="evidence" value="ECO:0007669"/>
    <property type="project" value="UniProtKB-KW"/>
</dbReference>
<protein>
    <submittedName>
        <fullName evidence="5">ABC transporter ATP-binding protein</fullName>
    </submittedName>
</protein>
<evidence type="ECO:0000313" key="5">
    <source>
        <dbReference type="EMBL" id="QTA38825.1"/>
    </source>
</evidence>
<dbReference type="InterPro" id="IPR027417">
    <property type="entry name" value="P-loop_NTPase"/>
</dbReference>
<dbReference type="PANTHER" id="PTHR42711:SF18">
    <property type="entry name" value="ABC TRANSPORTER, ATP-BINDING PROTEIN"/>
    <property type="match status" value="1"/>
</dbReference>
<dbReference type="InterPro" id="IPR003439">
    <property type="entry name" value="ABC_transporter-like_ATP-bd"/>
</dbReference>
<reference evidence="5 6" key="1">
    <citation type="submission" date="2021-03" db="EMBL/GenBank/DDBJ databases">
        <title>Thermosipho ferrireducens sp.nov., an anaerobic thermophilic iron-reducing bacterium isolated from a deep-sea hydrothermal sulfide deposits.</title>
        <authorList>
            <person name="Zeng X."/>
            <person name="Chen Y."/>
            <person name="Shao Z."/>
        </authorList>
    </citation>
    <scope>NUCLEOTIDE SEQUENCE [LARGE SCALE GENOMIC DNA]</scope>
    <source>
        <strain evidence="5 6">JL129W03</strain>
    </source>
</reference>
<dbReference type="SMART" id="SM00382">
    <property type="entry name" value="AAA"/>
    <property type="match status" value="1"/>
</dbReference>
<dbReference type="Proteomes" id="UP000671862">
    <property type="component" value="Chromosome"/>
</dbReference>
<dbReference type="Gene3D" id="3.40.50.300">
    <property type="entry name" value="P-loop containing nucleotide triphosphate hydrolases"/>
    <property type="match status" value="1"/>
</dbReference>
<dbReference type="SUPFAM" id="SSF52540">
    <property type="entry name" value="P-loop containing nucleoside triphosphate hydrolases"/>
    <property type="match status" value="1"/>
</dbReference>
<gene>
    <name evidence="5" type="ORF">JYK00_04780</name>
</gene>
<keyword evidence="1" id="KW-0813">Transport</keyword>
<name>A0ABX7SA78_9BACT</name>
<dbReference type="PANTHER" id="PTHR42711">
    <property type="entry name" value="ABC TRANSPORTER ATP-BINDING PROTEIN"/>
    <property type="match status" value="1"/>
</dbReference>
<accession>A0ABX7SA78</accession>
<keyword evidence="3 5" id="KW-0067">ATP-binding</keyword>
<evidence type="ECO:0000256" key="3">
    <source>
        <dbReference type="ARBA" id="ARBA00022840"/>
    </source>
</evidence>
<dbReference type="PROSITE" id="PS50893">
    <property type="entry name" value="ABC_TRANSPORTER_2"/>
    <property type="match status" value="1"/>
</dbReference>
<evidence type="ECO:0000256" key="1">
    <source>
        <dbReference type="ARBA" id="ARBA00022448"/>
    </source>
</evidence>
<proteinExistence type="predicted"/>
<dbReference type="Pfam" id="PF00005">
    <property type="entry name" value="ABC_tran"/>
    <property type="match status" value="1"/>
</dbReference>
<evidence type="ECO:0000313" key="6">
    <source>
        <dbReference type="Proteomes" id="UP000671862"/>
    </source>
</evidence>
<evidence type="ECO:0000259" key="4">
    <source>
        <dbReference type="PROSITE" id="PS50893"/>
    </source>
</evidence>
<dbReference type="EMBL" id="CP071446">
    <property type="protein sequence ID" value="QTA38825.1"/>
    <property type="molecule type" value="Genomic_DNA"/>
</dbReference>